<dbReference type="EMBL" id="OU912926">
    <property type="protein sequence ID" value="CAG9933663.1"/>
    <property type="molecule type" value="Genomic_DNA"/>
</dbReference>
<reference evidence="1 2" key="1">
    <citation type="submission" date="2021-10" db="EMBL/GenBank/DDBJ databases">
        <authorList>
            <person name="Koch H."/>
        </authorList>
    </citation>
    <scope>NUCLEOTIDE SEQUENCE [LARGE SCALE GENOMIC DNA]</scope>
    <source>
        <strain evidence="1">6680</strain>
    </source>
</reference>
<organism evidence="1 2">
    <name type="scientific">Candidatus Nitrotoga arctica</name>
    <dbReference type="NCBI Taxonomy" id="453162"/>
    <lineage>
        <taxon>Bacteria</taxon>
        <taxon>Pseudomonadati</taxon>
        <taxon>Pseudomonadota</taxon>
        <taxon>Betaproteobacteria</taxon>
        <taxon>Nitrosomonadales</taxon>
        <taxon>Gallionellaceae</taxon>
        <taxon>Candidatus Nitrotoga</taxon>
    </lineage>
</organism>
<dbReference type="Pfam" id="PF19459">
    <property type="entry name" value="DUF5996"/>
    <property type="match status" value="1"/>
</dbReference>
<dbReference type="RefSeq" id="WP_239797414.1">
    <property type="nucleotide sequence ID" value="NZ_OU912926.1"/>
</dbReference>
<keyword evidence="2" id="KW-1185">Reference proteome</keyword>
<gene>
    <name evidence="1" type="ORF">NTG6680_2415</name>
</gene>
<evidence type="ECO:0000313" key="2">
    <source>
        <dbReference type="Proteomes" id="UP000839052"/>
    </source>
</evidence>
<evidence type="ECO:0000313" key="1">
    <source>
        <dbReference type="EMBL" id="CAG9933663.1"/>
    </source>
</evidence>
<dbReference type="InterPro" id="IPR046038">
    <property type="entry name" value="DUF5996"/>
</dbReference>
<evidence type="ECO:0008006" key="3">
    <source>
        <dbReference type="Google" id="ProtNLM"/>
    </source>
</evidence>
<name>A0ABN8ATS2_9PROT</name>
<proteinExistence type="predicted"/>
<protein>
    <recommendedName>
        <fullName evidence="3">Ava_C0101 and related proteins</fullName>
    </recommendedName>
</protein>
<dbReference type="Proteomes" id="UP000839052">
    <property type="component" value="Chromosome"/>
</dbReference>
<sequence length="315" mass="35833">MINSNLSNNPPHSEQWPSLAFQAWKDTYATLHLWTQIVGKIRLVQTPWVNHSWHVTLYVTTRGLTTSPITYGTRTFQIDFDFIDHRLVIQTSEGAVKTLALQPRSVADFYKELLANLSDLGINVKIHTTPNEIADAIPFEKDHIHASYDAKYANQFWRVLVQVDRVFKEFRARFIGKSSPVHFFWGSFDLALTRFSGRPAPSHPGGVPNLPNWVAREAYSHEVSSCGFWPGGGPVPYPVFYAYAYPEPQGYNMAQLRPDGTTYHSILREFVLPYDDVRLAESPDTMLLDFLQSSYEAAANLSGWDRPALERIAQL</sequence>
<accession>A0ABN8ATS2</accession>